<gene>
    <name evidence="7" type="ORF">CSSPTR1EN2_LOCUS20845</name>
</gene>
<evidence type="ECO:0000256" key="3">
    <source>
        <dbReference type="ARBA" id="ARBA00022478"/>
    </source>
</evidence>
<evidence type="ECO:0000313" key="8">
    <source>
        <dbReference type="Proteomes" id="UP001497512"/>
    </source>
</evidence>
<name>A0ABP0UWD0_9BRYO</name>
<reference evidence="7" key="1">
    <citation type="submission" date="2024-02" db="EMBL/GenBank/DDBJ databases">
        <authorList>
            <consortium name="ELIXIR-Norway"/>
            <consortium name="Elixir Norway"/>
        </authorList>
    </citation>
    <scope>NUCLEOTIDE SEQUENCE</scope>
</reference>
<comment type="similarity">
    <text evidence="2 6">Belongs to the eukaryotic RPC34/RPC39 RNA polymerase subunit family.</text>
</comment>
<keyword evidence="4 6" id="KW-0804">Transcription</keyword>
<keyword evidence="3 6" id="KW-0240">DNA-directed RNA polymerase</keyword>
<evidence type="ECO:0000256" key="1">
    <source>
        <dbReference type="ARBA" id="ARBA00004123"/>
    </source>
</evidence>
<evidence type="ECO:0000313" key="7">
    <source>
        <dbReference type="EMBL" id="CAK9231666.1"/>
    </source>
</evidence>
<dbReference type="InterPro" id="IPR036390">
    <property type="entry name" value="WH_DNA-bd_sf"/>
</dbReference>
<dbReference type="InterPro" id="IPR036388">
    <property type="entry name" value="WH-like_DNA-bd_sf"/>
</dbReference>
<protein>
    <recommendedName>
        <fullName evidence="6">DNA-directed RNA polymerase III subunit RPC6</fullName>
        <shortName evidence="6">RNA polymerase III subunit C6</shortName>
    </recommendedName>
</protein>
<dbReference type="Pfam" id="PF05158">
    <property type="entry name" value="RNA_pol_Rpc34"/>
    <property type="match status" value="2"/>
</dbReference>
<evidence type="ECO:0000256" key="4">
    <source>
        <dbReference type="ARBA" id="ARBA00023163"/>
    </source>
</evidence>
<dbReference type="Proteomes" id="UP001497512">
    <property type="component" value="Chromosome 7"/>
</dbReference>
<dbReference type="Gene3D" id="1.10.10.10">
    <property type="entry name" value="Winged helix-like DNA-binding domain superfamily/Winged helix DNA-binding domain"/>
    <property type="match status" value="2"/>
</dbReference>
<sequence length="290" mass="32568">MASRLGATINKILDLCRAHSQGLPQKVLDEELQEVEVEIIKQSLNVLLQKQKLQVFMQGESIVYREQDTEAAAKFKGLTSEDMLVYQAIQQAANTGIWTADLKKRTNLQQLQVNKALKNLESRSLVKPVKTVANKNRKVYMLFELDPSREVTGGAWYTEQDYDAEFVDVVKQQCLHFILKQGLASLEDVAESVRKSGITQVELRLEEFKQILDTLVLDGDIEEVVGGAPSSSHAPVSFETVCYRASRSRIPETSALTSVPCGICPVLRECRPDGLISPQTCIYFKDWLTF</sequence>
<evidence type="ECO:0000256" key="2">
    <source>
        <dbReference type="ARBA" id="ARBA00011038"/>
    </source>
</evidence>
<keyword evidence="8" id="KW-1185">Reference proteome</keyword>
<comment type="subcellular location">
    <subcellularLocation>
        <location evidence="1 6">Nucleus</location>
    </subcellularLocation>
</comment>
<keyword evidence="5 6" id="KW-0539">Nucleus</keyword>
<dbReference type="InterPro" id="IPR016049">
    <property type="entry name" value="RNA_pol_Rpc34-like"/>
</dbReference>
<proteinExistence type="inferred from homology"/>
<dbReference type="SUPFAM" id="SSF46785">
    <property type="entry name" value="Winged helix' DNA-binding domain"/>
    <property type="match status" value="2"/>
</dbReference>
<evidence type="ECO:0000256" key="6">
    <source>
        <dbReference type="PIRNR" id="PIRNR028763"/>
    </source>
</evidence>
<comment type="function">
    <text evidence="6">DNA-dependent RNA polymerase catalyzes the transcription of DNA into RNA using the four ribonucleoside triphosphates as substrates. Specific peripheric component of RNA polymerase III which synthesizes small RNAs, such as 5S rRNA and tRNAs.</text>
</comment>
<accession>A0ABP0UWD0</accession>
<evidence type="ECO:0000256" key="5">
    <source>
        <dbReference type="ARBA" id="ARBA00023242"/>
    </source>
</evidence>
<dbReference type="EMBL" id="OZ019899">
    <property type="protein sequence ID" value="CAK9231666.1"/>
    <property type="molecule type" value="Genomic_DNA"/>
</dbReference>
<dbReference type="PIRSF" id="PIRSF028763">
    <property type="entry name" value="RNA_pol_Rpc34"/>
    <property type="match status" value="1"/>
</dbReference>
<organism evidence="7 8">
    <name type="scientific">Sphagnum troendelagicum</name>
    <dbReference type="NCBI Taxonomy" id="128251"/>
    <lineage>
        <taxon>Eukaryota</taxon>
        <taxon>Viridiplantae</taxon>
        <taxon>Streptophyta</taxon>
        <taxon>Embryophyta</taxon>
        <taxon>Bryophyta</taxon>
        <taxon>Sphagnophytina</taxon>
        <taxon>Sphagnopsida</taxon>
        <taxon>Sphagnales</taxon>
        <taxon>Sphagnaceae</taxon>
        <taxon>Sphagnum</taxon>
    </lineage>
</organism>
<dbReference type="InterPro" id="IPR007832">
    <property type="entry name" value="RNA_pol_Rpc34"/>
</dbReference>
<dbReference type="PANTHER" id="PTHR12780">
    <property type="entry name" value="RNA POLYMERASE III DNA DIRECTED , 39KD SUBUNIT-RELATED"/>
    <property type="match status" value="1"/>
</dbReference>